<dbReference type="PANTHER" id="PTHR23026">
    <property type="entry name" value="NADPH NITROREDUCTASE"/>
    <property type="match status" value="1"/>
</dbReference>
<dbReference type="InterPro" id="IPR000415">
    <property type="entry name" value="Nitroreductase-like"/>
</dbReference>
<evidence type="ECO:0000256" key="3">
    <source>
        <dbReference type="ARBA" id="ARBA00023002"/>
    </source>
</evidence>
<dbReference type="Pfam" id="PF00881">
    <property type="entry name" value="Nitroreductase"/>
    <property type="match status" value="1"/>
</dbReference>
<feature type="domain" description="Nitroreductase" evidence="4">
    <location>
        <begin position="40"/>
        <end position="207"/>
    </location>
</feature>
<dbReference type="Proteomes" id="UP000249542">
    <property type="component" value="Unassembled WGS sequence"/>
</dbReference>
<keyword evidence="1" id="KW-0285">Flavoprotein</keyword>
<accession>A0A2W7I0G2</accession>
<protein>
    <submittedName>
        <fullName evidence="5">Nitroreductase</fullName>
    </submittedName>
</protein>
<dbReference type="PANTHER" id="PTHR23026:SF90">
    <property type="entry name" value="IODOTYROSINE DEIODINASE 1"/>
    <property type="match status" value="1"/>
</dbReference>
<keyword evidence="3" id="KW-0560">Oxidoreductase</keyword>
<dbReference type="RefSeq" id="WP_111541690.1">
    <property type="nucleotide sequence ID" value="NZ_QKYV01000007.1"/>
</dbReference>
<evidence type="ECO:0000259" key="4">
    <source>
        <dbReference type="Pfam" id="PF00881"/>
    </source>
</evidence>
<dbReference type="EMBL" id="QKYV01000007">
    <property type="protein sequence ID" value="PZW38745.1"/>
    <property type="molecule type" value="Genomic_DNA"/>
</dbReference>
<dbReference type="CDD" id="cd02144">
    <property type="entry name" value="iodotyrosine_dehalogenase"/>
    <property type="match status" value="1"/>
</dbReference>
<dbReference type="InterPro" id="IPR050627">
    <property type="entry name" value="Nitroreductase/BluB"/>
</dbReference>
<dbReference type="Gene3D" id="3.40.109.10">
    <property type="entry name" value="NADH Oxidase"/>
    <property type="match status" value="1"/>
</dbReference>
<keyword evidence="6" id="KW-1185">Reference proteome</keyword>
<comment type="caution">
    <text evidence="5">The sequence shown here is derived from an EMBL/GenBank/DDBJ whole genome shotgun (WGS) entry which is preliminary data.</text>
</comment>
<evidence type="ECO:0000256" key="1">
    <source>
        <dbReference type="ARBA" id="ARBA00022630"/>
    </source>
</evidence>
<proteinExistence type="predicted"/>
<organism evidence="5 6">
    <name type="scientific">Mesonia algae</name>
    <dbReference type="NCBI Taxonomy" id="213248"/>
    <lineage>
        <taxon>Bacteria</taxon>
        <taxon>Pseudomonadati</taxon>
        <taxon>Bacteroidota</taxon>
        <taxon>Flavobacteriia</taxon>
        <taxon>Flavobacteriales</taxon>
        <taxon>Flavobacteriaceae</taxon>
        <taxon>Mesonia</taxon>
    </lineage>
</organism>
<dbReference type="AlphaFoldDB" id="A0A2W7I0G2"/>
<sequence length="230" mass="26458">MKIPKEKSIKGHRHIKYDVESVSQEESILRSANFYKEMNHRRSVREFSTQPVEKEVIENIIQTASTAPSGAHKQPWVFCAVSNSNIKKQIRIAAEAEERENYTSRMSERWKEDLEVLATDADKPFLENAPWLIVVMKKAYDIKEKGEKQNNYYVNESVGIACGMLITAIHKAGLVTLTHTPSPMNFLSKVLKRPANERPYLLLPVGYPQNPVYVPDIHRKDLKKVSDFYL</sequence>
<name>A0A2W7I0G2_9FLAO</name>
<reference evidence="5 6" key="1">
    <citation type="submission" date="2018-06" db="EMBL/GenBank/DDBJ databases">
        <title>Genomic Encyclopedia of Archaeal and Bacterial Type Strains, Phase II (KMG-II): from individual species to whole genera.</title>
        <authorList>
            <person name="Goeker M."/>
        </authorList>
    </citation>
    <scope>NUCLEOTIDE SEQUENCE [LARGE SCALE GENOMIC DNA]</scope>
    <source>
        <strain evidence="5 6">DSM 15361</strain>
    </source>
</reference>
<dbReference type="GO" id="GO:0016491">
    <property type="term" value="F:oxidoreductase activity"/>
    <property type="evidence" value="ECO:0007669"/>
    <property type="project" value="UniProtKB-KW"/>
</dbReference>
<evidence type="ECO:0000313" key="5">
    <source>
        <dbReference type="EMBL" id="PZW38745.1"/>
    </source>
</evidence>
<gene>
    <name evidence="5" type="ORF">LX95_02408</name>
</gene>
<evidence type="ECO:0000313" key="6">
    <source>
        <dbReference type="Proteomes" id="UP000249542"/>
    </source>
</evidence>
<keyword evidence="2" id="KW-0288">FMN</keyword>
<evidence type="ECO:0000256" key="2">
    <source>
        <dbReference type="ARBA" id="ARBA00022643"/>
    </source>
</evidence>
<dbReference type="SUPFAM" id="SSF55469">
    <property type="entry name" value="FMN-dependent nitroreductase-like"/>
    <property type="match status" value="1"/>
</dbReference>
<dbReference type="InterPro" id="IPR029479">
    <property type="entry name" value="Nitroreductase"/>
</dbReference>